<protein>
    <submittedName>
        <fullName evidence="3">DUF397 domain-containing protein</fullName>
    </submittedName>
</protein>
<evidence type="ECO:0000259" key="2">
    <source>
        <dbReference type="Pfam" id="PF04149"/>
    </source>
</evidence>
<gene>
    <name evidence="3" type="ORF">KGD84_20525</name>
</gene>
<keyword evidence="4" id="KW-1185">Reference proteome</keyword>
<reference evidence="3 4" key="1">
    <citation type="submission" date="2021-05" db="EMBL/GenBank/DDBJ databases">
        <title>Direct Submission.</title>
        <authorList>
            <person name="Li K."/>
            <person name="Gao J."/>
        </authorList>
    </citation>
    <scope>NUCLEOTIDE SEQUENCE [LARGE SCALE GENOMIC DNA]</scope>
    <source>
        <strain evidence="3 4">Mg02</strain>
    </source>
</reference>
<sequence length="60" mass="6494">MYSSTDRPAFHKSSHSANESACVEVAEGAETLVRDSKQPELGQLPFPAAEWAAFLRTAEA</sequence>
<accession>A0ABX8BHK3</accession>
<evidence type="ECO:0000313" key="4">
    <source>
        <dbReference type="Proteomes" id="UP000676079"/>
    </source>
</evidence>
<feature type="domain" description="DUF397" evidence="2">
    <location>
        <begin position="10"/>
        <end position="58"/>
    </location>
</feature>
<feature type="region of interest" description="Disordered" evidence="1">
    <location>
        <begin position="1"/>
        <end position="20"/>
    </location>
</feature>
<evidence type="ECO:0000313" key="3">
    <source>
        <dbReference type="EMBL" id="QUX20853.1"/>
    </source>
</evidence>
<evidence type="ECO:0000256" key="1">
    <source>
        <dbReference type="SAM" id="MobiDB-lite"/>
    </source>
</evidence>
<organism evidence="3 4">
    <name type="scientific">Nocardiopsis changdeensis</name>
    <dbReference type="NCBI Taxonomy" id="2831969"/>
    <lineage>
        <taxon>Bacteria</taxon>
        <taxon>Bacillati</taxon>
        <taxon>Actinomycetota</taxon>
        <taxon>Actinomycetes</taxon>
        <taxon>Streptosporangiales</taxon>
        <taxon>Nocardiopsidaceae</taxon>
        <taxon>Nocardiopsis</taxon>
    </lineage>
</organism>
<dbReference type="EMBL" id="CP074133">
    <property type="protein sequence ID" value="QUX20853.1"/>
    <property type="molecule type" value="Genomic_DNA"/>
</dbReference>
<dbReference type="Pfam" id="PF04149">
    <property type="entry name" value="DUF397"/>
    <property type="match status" value="1"/>
</dbReference>
<dbReference type="RefSeq" id="WP_220562050.1">
    <property type="nucleotide sequence ID" value="NZ_CP074133.1"/>
</dbReference>
<proteinExistence type="predicted"/>
<dbReference type="InterPro" id="IPR007278">
    <property type="entry name" value="DUF397"/>
</dbReference>
<dbReference type="Proteomes" id="UP000676079">
    <property type="component" value="Chromosome"/>
</dbReference>
<name>A0ABX8BHK3_9ACTN</name>